<dbReference type="InterPro" id="IPR004680">
    <property type="entry name" value="Cit_transptr-like_dom"/>
</dbReference>
<dbReference type="GO" id="GO:0015137">
    <property type="term" value="F:citrate transmembrane transporter activity"/>
    <property type="evidence" value="ECO:0007669"/>
    <property type="project" value="InterPro"/>
</dbReference>
<keyword evidence="2" id="KW-0813">Transport</keyword>
<dbReference type="RefSeq" id="WP_105416676.1">
    <property type="nucleotide sequence ID" value="NZ_PUIO01000021.1"/>
</dbReference>
<feature type="transmembrane region" description="Helical" evidence="6">
    <location>
        <begin position="27"/>
        <end position="45"/>
    </location>
</feature>
<evidence type="ECO:0000256" key="4">
    <source>
        <dbReference type="ARBA" id="ARBA00022989"/>
    </source>
</evidence>
<dbReference type="GO" id="GO:0016020">
    <property type="term" value="C:membrane"/>
    <property type="evidence" value="ECO:0007669"/>
    <property type="project" value="UniProtKB-SubCell"/>
</dbReference>
<evidence type="ECO:0000256" key="2">
    <source>
        <dbReference type="ARBA" id="ARBA00022448"/>
    </source>
</evidence>
<feature type="transmembrane region" description="Helical" evidence="6">
    <location>
        <begin position="245"/>
        <end position="278"/>
    </location>
</feature>
<comment type="subcellular location">
    <subcellularLocation>
        <location evidence="1">Membrane</location>
        <topology evidence="1">Multi-pass membrane protein</topology>
    </subcellularLocation>
</comment>
<keyword evidence="5 6" id="KW-0472">Membrane</keyword>
<dbReference type="EMBL" id="PUIO01000021">
    <property type="protein sequence ID" value="PQP23462.1"/>
    <property type="molecule type" value="Genomic_DNA"/>
</dbReference>
<reference evidence="9" key="1">
    <citation type="submission" date="2018-02" db="EMBL/GenBank/DDBJ databases">
        <title>Draft genome sequencing of Rhodococcus opacus KU647198.</title>
        <authorList>
            <person name="Zheng B.-X."/>
        </authorList>
    </citation>
    <scope>NUCLEOTIDE SEQUENCE [LARGE SCALE GENOMIC DNA]</scope>
    <source>
        <strain evidence="9">04-OD7</strain>
    </source>
</reference>
<accession>A0A2S8JA06</accession>
<evidence type="ECO:0000256" key="3">
    <source>
        <dbReference type="ARBA" id="ARBA00022692"/>
    </source>
</evidence>
<evidence type="ECO:0000313" key="9">
    <source>
        <dbReference type="Proteomes" id="UP000239290"/>
    </source>
</evidence>
<keyword evidence="4 6" id="KW-1133">Transmembrane helix</keyword>
<feature type="transmembrane region" description="Helical" evidence="6">
    <location>
        <begin position="174"/>
        <end position="196"/>
    </location>
</feature>
<keyword evidence="3 6" id="KW-0812">Transmembrane</keyword>
<dbReference type="InterPro" id="IPR014738">
    <property type="entry name" value="Citrate_transporter"/>
</dbReference>
<feature type="transmembrane region" description="Helical" evidence="6">
    <location>
        <begin position="422"/>
        <end position="443"/>
    </location>
</feature>
<dbReference type="AlphaFoldDB" id="A0A2S8JA06"/>
<feature type="transmembrane region" description="Helical" evidence="6">
    <location>
        <begin position="385"/>
        <end position="410"/>
    </location>
</feature>
<feature type="transmembrane region" description="Helical" evidence="6">
    <location>
        <begin position="137"/>
        <end position="154"/>
    </location>
</feature>
<evidence type="ECO:0000259" key="7">
    <source>
        <dbReference type="Pfam" id="PF03600"/>
    </source>
</evidence>
<dbReference type="Pfam" id="PF03600">
    <property type="entry name" value="CitMHS"/>
    <property type="match status" value="1"/>
</dbReference>
<protein>
    <submittedName>
        <fullName evidence="8">Citrate transporter</fullName>
    </submittedName>
</protein>
<evidence type="ECO:0000313" key="8">
    <source>
        <dbReference type="EMBL" id="PQP23462.1"/>
    </source>
</evidence>
<organism evidence="8 9">
    <name type="scientific">Rhodococcus opacus</name>
    <name type="common">Nocardia opaca</name>
    <dbReference type="NCBI Taxonomy" id="37919"/>
    <lineage>
        <taxon>Bacteria</taxon>
        <taxon>Bacillati</taxon>
        <taxon>Actinomycetota</taxon>
        <taxon>Actinomycetes</taxon>
        <taxon>Mycobacteriales</taxon>
        <taxon>Nocardiaceae</taxon>
        <taxon>Rhodococcus</taxon>
    </lineage>
</organism>
<name>A0A2S8JA06_RHOOP</name>
<proteinExistence type="predicted"/>
<comment type="caution">
    <text evidence="8">The sequence shown here is derived from an EMBL/GenBank/DDBJ whole genome shotgun (WGS) entry which is preliminary data.</text>
</comment>
<feature type="transmembrane region" description="Helical" evidence="6">
    <location>
        <begin position="57"/>
        <end position="80"/>
    </location>
</feature>
<evidence type="ECO:0000256" key="6">
    <source>
        <dbReference type="SAM" id="Phobius"/>
    </source>
</evidence>
<sequence>MAAVLGFATILAFLGLTTFTRRFSVPVALILIPIGAAVIGGWTGALGEMISEGMIKVAPVAIMIAFAILYFSLMVDVGLFDPVIRRVLRWAGGSPAKIAVGTALITLLVALDGDGTSTFLITVTALLPIYRRIGMRPVVLTGIVALAAGLMNIIPWGGPTARAMTALDMTSGDLFIPLLGPMAVGALWVIAVAWFLGRREARRIGTLTLDEPTINARPEGPGAMRAPETETIAGPRIPVGRAAQAFNVILTLVLVVILLLQLVPLQVAFAIAFALALIVNMPSWSAQQDLMKRHGGNVTMVVLMVLAAGVLTGIMSGSGMIDAIAQTLVSWVPDSAASLLPIITALTAMPLTLVMNPDAYYFGVVPVLAETTASFGGDPAEIGRAALLGMGTTGFPISPFAAATFILLGLSDVELGRHQRYIFGWAFGTTVVMTIAALTLGVITL</sequence>
<feature type="transmembrane region" description="Helical" evidence="6">
    <location>
        <begin position="298"/>
        <end position="324"/>
    </location>
</feature>
<feature type="domain" description="Citrate transporter-like" evidence="7">
    <location>
        <begin position="22"/>
        <end position="388"/>
    </location>
</feature>
<feature type="transmembrane region" description="Helical" evidence="6">
    <location>
        <begin position="100"/>
        <end position="130"/>
    </location>
</feature>
<feature type="transmembrane region" description="Helical" evidence="6">
    <location>
        <begin position="336"/>
        <end position="355"/>
    </location>
</feature>
<dbReference type="NCBIfam" id="TIGR00784">
    <property type="entry name" value="citMHS"/>
    <property type="match status" value="1"/>
</dbReference>
<evidence type="ECO:0000256" key="5">
    <source>
        <dbReference type="ARBA" id="ARBA00023136"/>
    </source>
</evidence>
<dbReference type="Proteomes" id="UP000239290">
    <property type="component" value="Unassembled WGS sequence"/>
</dbReference>
<evidence type="ECO:0000256" key="1">
    <source>
        <dbReference type="ARBA" id="ARBA00004141"/>
    </source>
</evidence>
<gene>
    <name evidence="8" type="ORF">C5613_18825</name>
</gene>